<organism evidence="5 6">
    <name type="scientific">Desulfolithobacter dissulfuricans</name>
    <dbReference type="NCBI Taxonomy" id="2795293"/>
    <lineage>
        <taxon>Bacteria</taxon>
        <taxon>Pseudomonadati</taxon>
        <taxon>Thermodesulfobacteriota</taxon>
        <taxon>Desulfobulbia</taxon>
        <taxon>Desulfobulbales</taxon>
        <taxon>Desulfobulbaceae</taxon>
        <taxon>Desulfolithobacter</taxon>
    </lineage>
</organism>
<evidence type="ECO:0000256" key="3">
    <source>
        <dbReference type="ARBA" id="ARBA00023163"/>
    </source>
</evidence>
<proteinExistence type="predicted"/>
<dbReference type="PANTHER" id="PTHR33154">
    <property type="entry name" value="TRANSCRIPTIONAL REGULATOR, ARSR FAMILY"/>
    <property type="match status" value="1"/>
</dbReference>
<evidence type="ECO:0000313" key="5">
    <source>
        <dbReference type="EMBL" id="BCO07885.1"/>
    </source>
</evidence>
<dbReference type="SUPFAM" id="SSF46785">
    <property type="entry name" value="Winged helix' DNA-binding domain"/>
    <property type="match status" value="1"/>
</dbReference>
<evidence type="ECO:0000256" key="2">
    <source>
        <dbReference type="ARBA" id="ARBA00023125"/>
    </source>
</evidence>
<dbReference type="NCBIfam" id="NF033788">
    <property type="entry name" value="HTH_metalloreg"/>
    <property type="match status" value="1"/>
</dbReference>
<dbReference type="KEGG" id="ddu:GF1_02610"/>
<dbReference type="InterPro" id="IPR001845">
    <property type="entry name" value="HTH_ArsR_DNA-bd_dom"/>
</dbReference>
<feature type="domain" description="HTH arsR-type" evidence="4">
    <location>
        <begin position="1"/>
        <end position="90"/>
    </location>
</feature>
<evidence type="ECO:0000313" key="6">
    <source>
        <dbReference type="Proteomes" id="UP001063350"/>
    </source>
</evidence>
<reference evidence="5" key="1">
    <citation type="submission" date="2020-12" db="EMBL/GenBank/DDBJ databases">
        <title>Desulfobium dissulfuricans gen. nov., sp. nov., a novel mesophilic, sulfate-reducing bacterium isolated from a deep-sea hydrothermal vent.</title>
        <authorList>
            <person name="Hashimoto Y."/>
            <person name="Tame A."/>
            <person name="Sawayama S."/>
            <person name="Miyazaki J."/>
            <person name="Takai K."/>
            <person name="Nakagawa S."/>
        </authorList>
    </citation>
    <scope>NUCLEOTIDE SEQUENCE</scope>
    <source>
        <strain evidence="5">GF1</strain>
    </source>
</reference>
<dbReference type="InterPro" id="IPR036390">
    <property type="entry name" value="WH_DNA-bd_sf"/>
</dbReference>
<dbReference type="InterPro" id="IPR051081">
    <property type="entry name" value="HTH_MetalResp_TranReg"/>
</dbReference>
<dbReference type="PROSITE" id="PS50987">
    <property type="entry name" value="HTH_ARSR_2"/>
    <property type="match status" value="1"/>
</dbReference>
<dbReference type="SMART" id="SM00418">
    <property type="entry name" value="HTH_ARSR"/>
    <property type="match status" value="1"/>
</dbReference>
<dbReference type="PRINTS" id="PR00778">
    <property type="entry name" value="HTHARSR"/>
</dbReference>
<keyword evidence="2" id="KW-0238">DNA-binding</keyword>
<dbReference type="RefSeq" id="WP_267927824.1">
    <property type="nucleotide sequence ID" value="NZ_AP024233.1"/>
</dbReference>
<keyword evidence="1" id="KW-0805">Transcription regulation</keyword>
<dbReference type="GO" id="GO:0003677">
    <property type="term" value="F:DNA binding"/>
    <property type="evidence" value="ECO:0007669"/>
    <property type="project" value="UniProtKB-KW"/>
</dbReference>
<dbReference type="CDD" id="cd00090">
    <property type="entry name" value="HTH_ARSR"/>
    <property type="match status" value="1"/>
</dbReference>
<dbReference type="PANTHER" id="PTHR33154:SF18">
    <property type="entry name" value="ARSENICAL RESISTANCE OPERON REPRESSOR"/>
    <property type="match status" value="1"/>
</dbReference>
<keyword evidence="6" id="KW-1185">Reference proteome</keyword>
<keyword evidence="3" id="KW-0804">Transcription</keyword>
<dbReference type="InterPro" id="IPR011991">
    <property type="entry name" value="ArsR-like_HTH"/>
</dbReference>
<protein>
    <recommendedName>
        <fullName evidence="4">HTH arsR-type domain-containing protein</fullName>
    </recommendedName>
</protein>
<gene>
    <name evidence="5" type="ORF">GF1_02610</name>
</gene>
<sequence length="115" mass="12932">MKECVRVMKALSDPNRLKVLKMLEGGELCVCEIQPLLGLSQSTTSKHLKLLEDAGLVEKRKDGQWVIYRLADGTQSVYAARMLESVRQWLGDDPDIQAMKQNVPPVSRTCTDTTR</sequence>
<dbReference type="Gene3D" id="1.10.10.10">
    <property type="entry name" value="Winged helix-like DNA-binding domain superfamily/Winged helix DNA-binding domain"/>
    <property type="match status" value="1"/>
</dbReference>
<dbReference type="InterPro" id="IPR036388">
    <property type="entry name" value="WH-like_DNA-bd_sf"/>
</dbReference>
<dbReference type="Pfam" id="PF01022">
    <property type="entry name" value="HTH_5"/>
    <property type="match status" value="1"/>
</dbReference>
<evidence type="ECO:0000256" key="1">
    <source>
        <dbReference type="ARBA" id="ARBA00023015"/>
    </source>
</evidence>
<dbReference type="GO" id="GO:0003700">
    <property type="term" value="F:DNA-binding transcription factor activity"/>
    <property type="evidence" value="ECO:0007669"/>
    <property type="project" value="InterPro"/>
</dbReference>
<dbReference type="AlphaFoldDB" id="A0A915XHC5"/>
<name>A0A915XHC5_9BACT</name>
<evidence type="ECO:0000259" key="4">
    <source>
        <dbReference type="PROSITE" id="PS50987"/>
    </source>
</evidence>
<dbReference type="Proteomes" id="UP001063350">
    <property type="component" value="Chromosome"/>
</dbReference>
<accession>A0A915XHC5</accession>
<dbReference type="EMBL" id="AP024233">
    <property type="protein sequence ID" value="BCO07885.1"/>
    <property type="molecule type" value="Genomic_DNA"/>
</dbReference>